<proteinExistence type="predicted"/>
<evidence type="ECO:0000313" key="7">
    <source>
        <dbReference type="Proteomes" id="UP000309389"/>
    </source>
</evidence>
<evidence type="ECO:0000313" key="6">
    <source>
        <dbReference type="EMBL" id="TIX49545.1"/>
    </source>
</evidence>
<comment type="subcellular location">
    <subcellularLocation>
        <location evidence="1">Membrane</location>
    </subcellularLocation>
</comment>
<gene>
    <name evidence="6" type="ORF">E5222_11920</name>
</gene>
<evidence type="ECO:0000256" key="2">
    <source>
        <dbReference type="ARBA" id="ARBA00022692"/>
    </source>
</evidence>
<sequence>MSGELTVLLLSTLLALAHILLAAHFKTKQYGVEWNMGARDEALPPLNDIAGRLDRARGNFLETWPIAIIALLAVEATGRTSAVTAALAWTWLGARLVYLPLYWTGVPRLRTLVWAVGLLALLGIVAILLLG</sequence>
<evidence type="ECO:0000256" key="1">
    <source>
        <dbReference type="ARBA" id="ARBA00004370"/>
    </source>
</evidence>
<dbReference type="AlphaFoldDB" id="A0A4T3F2B1"/>
<evidence type="ECO:0008006" key="8">
    <source>
        <dbReference type="Google" id="ProtNLM"/>
    </source>
</evidence>
<dbReference type="PANTHER" id="PTHR35371:SF1">
    <property type="entry name" value="BLR7753 PROTEIN"/>
    <property type="match status" value="1"/>
</dbReference>
<keyword evidence="2 5" id="KW-0812">Transmembrane</keyword>
<dbReference type="InterPro" id="IPR001129">
    <property type="entry name" value="Membr-assoc_MAPEG"/>
</dbReference>
<evidence type="ECO:0000256" key="3">
    <source>
        <dbReference type="ARBA" id="ARBA00022989"/>
    </source>
</evidence>
<dbReference type="PANTHER" id="PTHR35371">
    <property type="entry name" value="INNER MEMBRANE PROTEIN"/>
    <property type="match status" value="1"/>
</dbReference>
<feature type="transmembrane region" description="Helical" evidence="5">
    <location>
        <begin position="111"/>
        <end position="130"/>
    </location>
</feature>
<dbReference type="Proteomes" id="UP000309389">
    <property type="component" value="Unassembled WGS sequence"/>
</dbReference>
<evidence type="ECO:0000256" key="4">
    <source>
        <dbReference type="ARBA" id="ARBA00023136"/>
    </source>
</evidence>
<dbReference type="RefSeq" id="WP_136694022.1">
    <property type="nucleotide sequence ID" value="NZ_SSHH01000003.1"/>
</dbReference>
<organism evidence="6 7">
    <name type="scientific">Alteraurantiacibacter aquimixticola</name>
    <dbReference type="NCBI Taxonomy" id="2489173"/>
    <lineage>
        <taxon>Bacteria</taxon>
        <taxon>Pseudomonadati</taxon>
        <taxon>Pseudomonadota</taxon>
        <taxon>Alphaproteobacteria</taxon>
        <taxon>Sphingomonadales</taxon>
        <taxon>Erythrobacteraceae</taxon>
        <taxon>Alteraurantiacibacter</taxon>
    </lineage>
</organism>
<keyword evidence="4 5" id="KW-0472">Membrane</keyword>
<dbReference type="InterPro" id="IPR023352">
    <property type="entry name" value="MAPEG-like_dom_sf"/>
</dbReference>
<dbReference type="SUPFAM" id="SSF161084">
    <property type="entry name" value="MAPEG domain-like"/>
    <property type="match status" value="1"/>
</dbReference>
<dbReference type="Gene3D" id="1.20.120.550">
    <property type="entry name" value="Membrane associated eicosanoid/glutathione metabolism-like domain"/>
    <property type="match status" value="1"/>
</dbReference>
<dbReference type="Pfam" id="PF01124">
    <property type="entry name" value="MAPEG"/>
    <property type="match status" value="1"/>
</dbReference>
<keyword evidence="3 5" id="KW-1133">Transmembrane helix</keyword>
<dbReference type="OrthoDB" id="7743618at2"/>
<feature type="transmembrane region" description="Helical" evidence="5">
    <location>
        <begin position="86"/>
        <end position="105"/>
    </location>
</feature>
<name>A0A4T3F2B1_9SPHN</name>
<accession>A0A4T3F2B1</accession>
<keyword evidence="7" id="KW-1185">Reference proteome</keyword>
<protein>
    <recommendedName>
        <fullName evidence="8">MAPEG family protein</fullName>
    </recommendedName>
</protein>
<evidence type="ECO:0000256" key="5">
    <source>
        <dbReference type="SAM" id="Phobius"/>
    </source>
</evidence>
<reference evidence="6 7" key="1">
    <citation type="submission" date="2019-04" db="EMBL/GenBank/DDBJ databases">
        <title>Altererythrobacter aquimixticola sp. nov., isolated from sediment of junction between the ocean and a freshwater spring.</title>
        <authorList>
            <person name="Yoon J.-H."/>
        </authorList>
    </citation>
    <scope>NUCLEOTIDE SEQUENCE [LARGE SCALE GENOMIC DNA]</scope>
    <source>
        <strain evidence="6 7">SSKS-13</strain>
    </source>
</reference>
<dbReference type="EMBL" id="SSHH01000003">
    <property type="protein sequence ID" value="TIX49545.1"/>
    <property type="molecule type" value="Genomic_DNA"/>
</dbReference>
<dbReference type="GO" id="GO:0016020">
    <property type="term" value="C:membrane"/>
    <property type="evidence" value="ECO:0007669"/>
    <property type="project" value="UniProtKB-SubCell"/>
</dbReference>
<comment type="caution">
    <text evidence="6">The sequence shown here is derived from an EMBL/GenBank/DDBJ whole genome shotgun (WGS) entry which is preliminary data.</text>
</comment>